<sequence length="83" mass="8663">MDPVMTMMANMMVMMSGVPVVGPIHQNRMSAVNQLPGPGPLHLPIMAHATVSGGCSGHGMSASGRHQPDTTLSRSRTASHLTT</sequence>
<evidence type="ECO:0000256" key="1">
    <source>
        <dbReference type="SAM" id="MobiDB-lite"/>
    </source>
</evidence>
<dbReference type="EMBL" id="SRIO01000003">
    <property type="protein sequence ID" value="TFZ83457.1"/>
    <property type="molecule type" value="Genomic_DNA"/>
</dbReference>
<accession>A0A4Z0FBZ2</accession>
<comment type="caution">
    <text evidence="2">The sequence shown here is derived from an EMBL/GenBank/DDBJ whole genome shotgun (WGS) entry which is preliminary data.</text>
</comment>
<evidence type="ECO:0000313" key="2">
    <source>
        <dbReference type="EMBL" id="TFZ83457.1"/>
    </source>
</evidence>
<feature type="compositionally biased region" description="Polar residues" evidence="1">
    <location>
        <begin position="69"/>
        <end position="83"/>
    </location>
</feature>
<gene>
    <name evidence="2" type="ORF">E4680_02800</name>
</gene>
<keyword evidence="3" id="KW-1185">Reference proteome</keyword>
<dbReference type="AlphaFoldDB" id="A0A4Z0FBZ2"/>
<dbReference type="RefSeq" id="WP_135280874.1">
    <property type="nucleotide sequence ID" value="NZ_SRIO01000003.1"/>
</dbReference>
<feature type="region of interest" description="Disordered" evidence="1">
    <location>
        <begin position="55"/>
        <end position="83"/>
    </location>
</feature>
<reference evidence="2 3" key="1">
    <citation type="journal article" date="2019" name="ISME J.">
        <title>Candidatus Macondimonas diazotrophica, a novel gammaproteobacterial genus dominating crude-oil-contaminated coastal sediments.</title>
        <authorList>
            <person name="Karthikeyan S."/>
            <person name="Konstantinidis K."/>
        </authorList>
    </citation>
    <scope>NUCLEOTIDE SEQUENCE [LARGE SCALE GENOMIC DNA]</scope>
    <source>
        <strain evidence="2 3">KTK01</strain>
    </source>
</reference>
<name>A0A4Z0FBZ2_9GAMM</name>
<proteinExistence type="predicted"/>
<dbReference type="Proteomes" id="UP000297890">
    <property type="component" value="Unassembled WGS sequence"/>
</dbReference>
<protein>
    <submittedName>
        <fullName evidence="2">Uncharacterized protein</fullName>
    </submittedName>
</protein>
<organism evidence="2 3">
    <name type="scientific">Candidatus Macondimonas diazotrophica</name>
    <dbReference type="NCBI Taxonomy" id="2305248"/>
    <lineage>
        <taxon>Bacteria</taxon>
        <taxon>Pseudomonadati</taxon>
        <taxon>Pseudomonadota</taxon>
        <taxon>Gammaproteobacteria</taxon>
        <taxon>Chromatiales</taxon>
        <taxon>Ectothiorhodospiraceae</taxon>
        <taxon>Candidatus Macondimonas</taxon>
    </lineage>
</organism>
<evidence type="ECO:0000313" key="3">
    <source>
        <dbReference type="Proteomes" id="UP000297890"/>
    </source>
</evidence>